<dbReference type="InterPro" id="IPR002921">
    <property type="entry name" value="Fungal_lipase-type"/>
</dbReference>
<dbReference type="EMBL" id="JOWA01000094">
    <property type="protein sequence ID" value="KEZ43358.1"/>
    <property type="molecule type" value="Genomic_DNA"/>
</dbReference>
<dbReference type="InterPro" id="IPR051218">
    <property type="entry name" value="Sec_MonoDiacylglyc_Lipase"/>
</dbReference>
<comment type="catalytic activity">
    <reaction evidence="2">
        <text>a diacylglycerol + H2O = a monoacylglycerol + a fatty acid + H(+)</text>
        <dbReference type="Rhea" id="RHEA:32731"/>
        <dbReference type="ChEBI" id="CHEBI:15377"/>
        <dbReference type="ChEBI" id="CHEBI:15378"/>
        <dbReference type="ChEBI" id="CHEBI:17408"/>
        <dbReference type="ChEBI" id="CHEBI:18035"/>
        <dbReference type="ChEBI" id="CHEBI:28868"/>
    </reaction>
</comment>
<dbReference type="VEuPathDB" id="FungiDB:SAPIO_CDS4818"/>
<organism evidence="6 7">
    <name type="scientific">Pseudallescheria apiosperma</name>
    <name type="common">Scedosporium apiospermum</name>
    <dbReference type="NCBI Taxonomy" id="563466"/>
    <lineage>
        <taxon>Eukaryota</taxon>
        <taxon>Fungi</taxon>
        <taxon>Dikarya</taxon>
        <taxon>Ascomycota</taxon>
        <taxon>Pezizomycotina</taxon>
        <taxon>Sordariomycetes</taxon>
        <taxon>Hypocreomycetidae</taxon>
        <taxon>Microascales</taxon>
        <taxon>Microascaceae</taxon>
        <taxon>Scedosporium</taxon>
    </lineage>
</organism>
<keyword evidence="7" id="KW-1185">Reference proteome</keyword>
<evidence type="ECO:0000256" key="1">
    <source>
        <dbReference type="ARBA" id="ARBA00043996"/>
    </source>
</evidence>
<evidence type="ECO:0000256" key="4">
    <source>
        <dbReference type="SAM" id="MobiDB-lite"/>
    </source>
</evidence>
<comment type="caution">
    <text evidence="6">The sequence shown here is derived from an EMBL/GenBank/DDBJ whole genome shotgun (WGS) entry which is preliminary data.</text>
</comment>
<dbReference type="HOGENOM" id="CLU_464727_0_0_1"/>
<dbReference type="SUPFAM" id="SSF53474">
    <property type="entry name" value="alpha/beta-Hydrolases"/>
    <property type="match status" value="1"/>
</dbReference>
<evidence type="ECO:0000256" key="3">
    <source>
        <dbReference type="ARBA" id="ARBA00048461"/>
    </source>
</evidence>
<dbReference type="PANTHER" id="PTHR45856:SF24">
    <property type="entry name" value="FUNGAL LIPASE-LIKE DOMAIN-CONTAINING PROTEIN"/>
    <property type="match status" value="1"/>
</dbReference>
<dbReference type="Gene3D" id="3.40.50.1820">
    <property type="entry name" value="alpha/beta hydrolase"/>
    <property type="match status" value="1"/>
</dbReference>
<comment type="similarity">
    <text evidence="1">Belongs to the AB hydrolase superfamily. Lipase family. Class 3 subfamily.</text>
</comment>
<evidence type="ECO:0000256" key="2">
    <source>
        <dbReference type="ARBA" id="ARBA00047591"/>
    </source>
</evidence>
<dbReference type="GO" id="GO:0006629">
    <property type="term" value="P:lipid metabolic process"/>
    <property type="evidence" value="ECO:0007669"/>
    <property type="project" value="InterPro"/>
</dbReference>
<reference evidence="6 7" key="1">
    <citation type="journal article" date="2014" name="Genome Announc.">
        <title>Draft genome sequence of the pathogenic fungus Scedosporium apiospermum.</title>
        <authorList>
            <person name="Vandeputte P."/>
            <person name="Ghamrawi S."/>
            <person name="Rechenmann M."/>
            <person name="Iltis A."/>
            <person name="Giraud S."/>
            <person name="Fleury M."/>
            <person name="Thornton C."/>
            <person name="Delhaes L."/>
            <person name="Meyer W."/>
            <person name="Papon N."/>
            <person name="Bouchara J.P."/>
        </authorList>
    </citation>
    <scope>NUCLEOTIDE SEQUENCE [LARGE SCALE GENOMIC DNA]</scope>
    <source>
        <strain evidence="6 7">IHEM 14462</strain>
    </source>
</reference>
<proteinExistence type="inferred from homology"/>
<dbReference type="Proteomes" id="UP000028545">
    <property type="component" value="Unassembled WGS sequence"/>
</dbReference>
<sequence length="587" mass="65649">MDLRNQPVIVETRGPSFEALEAFTEGGQRQVRISRLPAELLDKPDHRNSGDAAFKFTIVRDDRDNDNGNAIFALKSQLGGAFLGLSRSDRRLLLRNIQQPVPDNFRFKLAPNVKPIDDVSVPFNIVALDGLAVHDPSRATEEVLLSLRILKGESKSIDRAVVEQLTVLSAIGEDTEDAATAAPQPSGEPAPESNLDNRSLLDSIREMRYSGELAEAKAALGEYFLDSNLPQTVKSATLLKVARLLAIMSQCVYMRDLEFEQGLTQKFLPWKSLLRQWWEGGDPAVDEELLNVMEQIDLRGDRAQQKIREVAQEMGLKYQALCNFSETGRLIFNGPYCGAFYCDDGNPFIVVAFKGTGILPDFVTDAKYKMTDGNKSSPLQGSLHVGFFNEMVRIQLWKLERQILAKSFPLGGYRVQFWVTGHSLGAAYASVLWSGFLSDLKMQHTTMRDLITFGGPRVGDKKFALHVGSQTGRRKAWRFVNGLDIVPRVPITRPLSFTSYIHVGILVAISRERINLGASEVDYPPPGLPSLIVDKLWDGWKKVFWKVTQNKGAWGAMLDFYRDHALDNGYWKSLKEGAVSIDKVDWP</sequence>
<dbReference type="RefSeq" id="XP_016643157.1">
    <property type="nucleotide sequence ID" value="XM_016787278.1"/>
</dbReference>
<feature type="region of interest" description="Disordered" evidence="4">
    <location>
        <begin position="176"/>
        <end position="197"/>
    </location>
</feature>
<dbReference type="OrthoDB" id="426718at2759"/>
<evidence type="ECO:0000313" key="7">
    <source>
        <dbReference type="Proteomes" id="UP000028545"/>
    </source>
</evidence>
<evidence type="ECO:0000313" key="6">
    <source>
        <dbReference type="EMBL" id="KEZ43358.1"/>
    </source>
</evidence>
<dbReference type="InterPro" id="IPR029058">
    <property type="entry name" value="AB_hydrolase_fold"/>
</dbReference>
<comment type="catalytic activity">
    <reaction evidence="3">
        <text>a monoacylglycerol + H2O = glycerol + a fatty acid + H(+)</text>
        <dbReference type="Rhea" id="RHEA:15245"/>
        <dbReference type="ChEBI" id="CHEBI:15377"/>
        <dbReference type="ChEBI" id="CHEBI:15378"/>
        <dbReference type="ChEBI" id="CHEBI:17408"/>
        <dbReference type="ChEBI" id="CHEBI:17754"/>
        <dbReference type="ChEBI" id="CHEBI:28868"/>
    </reaction>
</comment>
<dbReference type="Pfam" id="PF01764">
    <property type="entry name" value="Lipase_3"/>
    <property type="match status" value="1"/>
</dbReference>
<dbReference type="GeneID" id="27723890"/>
<dbReference type="PANTHER" id="PTHR45856">
    <property type="entry name" value="ALPHA/BETA-HYDROLASES SUPERFAMILY PROTEIN"/>
    <property type="match status" value="1"/>
</dbReference>
<accession>A0A084G7P6</accession>
<gene>
    <name evidence="6" type="ORF">SAPIO_CDS4818</name>
</gene>
<evidence type="ECO:0000259" key="5">
    <source>
        <dbReference type="Pfam" id="PF01764"/>
    </source>
</evidence>
<name>A0A084G7P6_PSEDA</name>
<dbReference type="AlphaFoldDB" id="A0A084G7P6"/>
<feature type="domain" description="Fungal lipase-type" evidence="5">
    <location>
        <begin position="350"/>
        <end position="491"/>
    </location>
</feature>
<protein>
    <recommendedName>
        <fullName evidence="5">Fungal lipase-type domain-containing protein</fullName>
    </recommendedName>
</protein>
<dbReference type="CDD" id="cd00519">
    <property type="entry name" value="Lipase_3"/>
    <property type="match status" value="1"/>
</dbReference>
<dbReference type="KEGG" id="sapo:SAPIO_CDS4818"/>